<dbReference type="EMBL" id="CDPU01000010">
    <property type="protein sequence ID" value="CEO48236.1"/>
    <property type="molecule type" value="Genomic_DNA"/>
</dbReference>
<dbReference type="PANTHER" id="PTHR10039:SF5">
    <property type="entry name" value="NACHT DOMAIN-CONTAINING PROTEIN"/>
    <property type="match status" value="1"/>
</dbReference>
<feature type="region of interest" description="Disordered" evidence="2">
    <location>
        <begin position="314"/>
        <end position="339"/>
    </location>
</feature>
<dbReference type="InterPro" id="IPR027417">
    <property type="entry name" value="P-loop_NTPase"/>
</dbReference>
<evidence type="ECO:0000256" key="1">
    <source>
        <dbReference type="ARBA" id="ARBA00022737"/>
    </source>
</evidence>
<dbReference type="SUPFAM" id="SSF48403">
    <property type="entry name" value="Ankyrin repeat"/>
    <property type="match status" value="1"/>
</dbReference>
<keyword evidence="1" id="KW-0677">Repeat</keyword>
<feature type="region of interest" description="Disordered" evidence="2">
    <location>
        <begin position="976"/>
        <end position="1010"/>
    </location>
</feature>
<dbReference type="AlphaFoldDB" id="A0A0B7K0I8"/>
<feature type="domain" description="Nephrocystin 3-like N-terminal" evidence="3">
    <location>
        <begin position="195"/>
        <end position="299"/>
    </location>
</feature>
<dbReference type="Gene3D" id="1.25.40.20">
    <property type="entry name" value="Ankyrin repeat-containing domain"/>
    <property type="match status" value="1"/>
</dbReference>
<proteinExistence type="predicted"/>
<gene>
    <name evidence="4" type="ORF">BN869_000004293_1</name>
</gene>
<feature type="compositionally biased region" description="Polar residues" evidence="2">
    <location>
        <begin position="1001"/>
        <end position="1010"/>
    </location>
</feature>
<evidence type="ECO:0000259" key="3">
    <source>
        <dbReference type="Pfam" id="PF24883"/>
    </source>
</evidence>
<dbReference type="PANTHER" id="PTHR10039">
    <property type="entry name" value="AMELOGENIN"/>
    <property type="match status" value="1"/>
</dbReference>
<organism evidence="4">
    <name type="scientific">Bionectria ochroleuca</name>
    <name type="common">Gliocladium roseum</name>
    <dbReference type="NCBI Taxonomy" id="29856"/>
    <lineage>
        <taxon>Eukaryota</taxon>
        <taxon>Fungi</taxon>
        <taxon>Dikarya</taxon>
        <taxon>Ascomycota</taxon>
        <taxon>Pezizomycotina</taxon>
        <taxon>Sordariomycetes</taxon>
        <taxon>Hypocreomycetidae</taxon>
        <taxon>Hypocreales</taxon>
        <taxon>Bionectriaceae</taxon>
        <taxon>Clonostachys</taxon>
    </lineage>
</organism>
<evidence type="ECO:0000313" key="4">
    <source>
        <dbReference type="EMBL" id="CEO48236.1"/>
    </source>
</evidence>
<sequence length="1010" mass="115803">MTKGQANELLSQDLSRENGSAYLRQLNKGFDGLSILQNARIYWAYETRESRTVLENNKWINNGCLEVLVNPDSATCGRNIGAAKVMTIPINENHSNIVKFSRGHKDLPTIIQTISELCSQEANYISAPSIHTIETPRNRPRNPKSYLELPTLSEEDCITLKDLERLFSSIQELHELSPAELDFRADQIEDPFQDTFKWVFDRSSFSNWLQEGTGLFWVNGKPGSGKSTLMRYILNSQYTWDLLHDWRRSSSNIEEIIASFFFHYRGTALQKSFEGLLRCLVQLILSQYTLFQDRWRTFRQLKMHASQLISERKEVLNKKNKKNDGAHRRESPKRESPEETLCRIDRSLQEVGTGLKNVARKFRQHANAPNTRFLSTVTRTFRNCRGGLLHKLETTLHQILNQDIIKMDIVLFFDALDEFDGHLDMISKFLKGLVKDPKVNRVTVCFSSRPWESLQAHFSKELGFRLQDYTTHDIASYAAGNLVGLNLDNASVSRLANGIIARANGVFLWVRLAVKEMIDVSSHTNAHVSLRQMEDTLKMLPGNLYEFYKLIVERIAHTIRPNTYALLELMIRRRDLGLSVDYAWSAVTITYCCTHQESRAKWERDDFKGDITIWGGGLVEINDDTVQVMHQTVLEFITGFSFKRDVLGELSSIVVENGHSFHFKYLCSIASYGVTGMSRYKTTTGAELRHHGEQFELTTGNSQLAYIGSLPWRIFRDLIGESSYALKSTGELFLKFVVSHGLLLCLKEWVTNNPNQVRHFSPLATTFPLLSDLFFLGSYGVFPGRYVHMMCLLLENGFSTRQDPYIFATVIERIWKLEANHETREDIRTPISILHELFMLLLKNEQETNTIIHLNAIWSHPGAACGVKPLHVLPPHLAQVLIQHGADPNGCDDYGRTPLDWILRFPHGCIRSNRVYDTQWRYSLCRVLASVGGRTAYCNRHDWMSALNHFELEGHNTTCLRESPMGMDFARSIQPAALTSTNNTMRKRRRSADSDLPTEGIRSSQHQFRR</sequence>
<name>A0A0B7K0I8_BIOOC</name>
<dbReference type="SUPFAM" id="SSF52540">
    <property type="entry name" value="P-loop containing nucleoside triphosphate hydrolases"/>
    <property type="match status" value="1"/>
</dbReference>
<dbReference type="InterPro" id="IPR056884">
    <property type="entry name" value="NPHP3-like_N"/>
</dbReference>
<protein>
    <recommendedName>
        <fullName evidence="3">Nephrocystin 3-like N-terminal domain-containing protein</fullName>
    </recommendedName>
</protein>
<evidence type="ECO:0000256" key="2">
    <source>
        <dbReference type="SAM" id="MobiDB-lite"/>
    </source>
</evidence>
<reference evidence="4" key="1">
    <citation type="submission" date="2015-01" db="EMBL/GenBank/DDBJ databases">
        <authorList>
            <person name="Durling Mikael"/>
        </authorList>
    </citation>
    <scope>NUCLEOTIDE SEQUENCE</scope>
</reference>
<accession>A0A0B7K0I8</accession>
<dbReference type="Pfam" id="PF24883">
    <property type="entry name" value="NPHP3_N"/>
    <property type="match status" value="1"/>
</dbReference>
<dbReference type="InterPro" id="IPR036770">
    <property type="entry name" value="Ankyrin_rpt-contain_sf"/>
</dbReference>